<reference evidence="2 3" key="2">
    <citation type="submission" date="2018-04" db="EMBL/GenBank/DDBJ databases">
        <title>Thauera lacus sp. nov., isolated from an saline lake in Inner Mongolia, China.</title>
        <authorList>
            <person name="Liang Q.-Y."/>
        </authorList>
    </citation>
    <scope>NUCLEOTIDE SEQUENCE [LARGE SCALE GENOMIC DNA]</scope>
    <source>
        <strain evidence="2 3">D20</strain>
    </source>
</reference>
<proteinExistence type="predicted"/>
<accession>A0A2T4IFZ5</accession>
<keyword evidence="3" id="KW-1185">Reference proteome</keyword>
<dbReference type="InterPro" id="IPR002645">
    <property type="entry name" value="STAS_dom"/>
</dbReference>
<comment type="caution">
    <text evidence="2">The sequence shown here is derived from an EMBL/GenBank/DDBJ whole genome shotgun (WGS) entry which is preliminary data.</text>
</comment>
<gene>
    <name evidence="2" type="ORF">C8261_07745</name>
</gene>
<dbReference type="RefSeq" id="WP_107493096.1">
    <property type="nucleotide sequence ID" value="NZ_PZKC01000005.1"/>
</dbReference>
<dbReference type="AlphaFoldDB" id="A0A2T4IFZ5"/>
<evidence type="ECO:0000313" key="3">
    <source>
        <dbReference type="Proteomes" id="UP000241193"/>
    </source>
</evidence>
<dbReference type="SUPFAM" id="SSF52091">
    <property type="entry name" value="SpoIIaa-like"/>
    <property type="match status" value="1"/>
</dbReference>
<reference evidence="2 3" key="1">
    <citation type="submission" date="2018-03" db="EMBL/GenBank/DDBJ databases">
        <authorList>
            <person name="Keele B.F."/>
        </authorList>
    </citation>
    <scope>NUCLEOTIDE SEQUENCE [LARGE SCALE GENOMIC DNA]</scope>
    <source>
        <strain evidence="2 3">D20</strain>
    </source>
</reference>
<dbReference type="OrthoDB" id="9182123at2"/>
<dbReference type="CDD" id="cd07043">
    <property type="entry name" value="STAS_anti-anti-sigma_factors"/>
    <property type="match status" value="1"/>
</dbReference>
<dbReference type="EMBL" id="PZKC01000005">
    <property type="protein sequence ID" value="PTD96695.1"/>
    <property type="molecule type" value="Genomic_DNA"/>
</dbReference>
<evidence type="ECO:0000259" key="1">
    <source>
        <dbReference type="PROSITE" id="PS50801"/>
    </source>
</evidence>
<protein>
    <submittedName>
        <fullName evidence="2">NTP-binding protein</fullName>
    </submittedName>
</protein>
<dbReference type="Pfam" id="PF13466">
    <property type="entry name" value="STAS_2"/>
    <property type="match status" value="1"/>
</dbReference>
<dbReference type="Gene3D" id="3.30.750.24">
    <property type="entry name" value="STAS domain"/>
    <property type="match status" value="1"/>
</dbReference>
<dbReference type="PROSITE" id="PS50801">
    <property type="entry name" value="STAS"/>
    <property type="match status" value="1"/>
</dbReference>
<name>A0A2T4IFZ5_9RHOO</name>
<dbReference type="InterPro" id="IPR036513">
    <property type="entry name" value="STAS_dom_sf"/>
</dbReference>
<dbReference type="InterPro" id="IPR058548">
    <property type="entry name" value="MlaB-like_STAS"/>
</dbReference>
<dbReference type="Proteomes" id="UP000241193">
    <property type="component" value="Unassembled WGS sequence"/>
</dbReference>
<sequence>MVEVRDGVLHVRAALTMRSAADILEQGRRALDEGARVVDLGAVDEADSAALAVLFAWQRAAGGALRVRGLPAGLESLAALYGVDALLQREP</sequence>
<organism evidence="2 3">
    <name type="scientific">Pseudothauera lacus</name>
    <dbReference type="NCBI Taxonomy" id="2136175"/>
    <lineage>
        <taxon>Bacteria</taxon>
        <taxon>Pseudomonadati</taxon>
        <taxon>Pseudomonadota</taxon>
        <taxon>Betaproteobacteria</taxon>
        <taxon>Rhodocyclales</taxon>
        <taxon>Zoogloeaceae</taxon>
        <taxon>Pseudothauera</taxon>
    </lineage>
</organism>
<feature type="domain" description="STAS" evidence="1">
    <location>
        <begin position="8"/>
        <end position="91"/>
    </location>
</feature>
<evidence type="ECO:0000313" key="2">
    <source>
        <dbReference type="EMBL" id="PTD96695.1"/>
    </source>
</evidence>